<gene>
    <name evidence="5" type="primary">yciB</name>
    <name evidence="6" type="ORF">B9T28_10710</name>
</gene>
<dbReference type="Pfam" id="PF04279">
    <property type="entry name" value="IspA"/>
    <property type="match status" value="1"/>
</dbReference>
<dbReference type="RefSeq" id="WP_086203979.1">
    <property type="nucleotide sequence ID" value="NZ_NEGB01000006.1"/>
</dbReference>
<evidence type="ECO:0000256" key="4">
    <source>
        <dbReference type="ARBA" id="ARBA00023136"/>
    </source>
</evidence>
<comment type="function">
    <text evidence="5">Plays a role in cell envelope biogenesis, maintenance of cell envelope integrity and membrane homeostasis.</text>
</comment>
<name>A0A1Y3CC53_9GAMM</name>
<dbReference type="OrthoDB" id="9788219at2"/>
<dbReference type="HAMAP" id="MF_00189">
    <property type="entry name" value="YciB"/>
    <property type="match status" value="1"/>
</dbReference>
<organism evidence="6 7">
    <name type="scientific">Acinetobacter silvestris</name>
    <dbReference type="NCBI Taxonomy" id="1977882"/>
    <lineage>
        <taxon>Bacteria</taxon>
        <taxon>Pseudomonadati</taxon>
        <taxon>Pseudomonadota</taxon>
        <taxon>Gammaproteobacteria</taxon>
        <taxon>Moraxellales</taxon>
        <taxon>Moraxellaceae</taxon>
        <taxon>Acinetobacter</taxon>
    </lineage>
</organism>
<comment type="caution">
    <text evidence="6">The sequence shown here is derived from an EMBL/GenBank/DDBJ whole genome shotgun (WGS) entry which is preliminary data.</text>
</comment>
<evidence type="ECO:0000256" key="3">
    <source>
        <dbReference type="ARBA" id="ARBA00022989"/>
    </source>
</evidence>
<feature type="transmembrane region" description="Helical" evidence="5">
    <location>
        <begin position="74"/>
        <end position="90"/>
    </location>
</feature>
<evidence type="ECO:0000256" key="2">
    <source>
        <dbReference type="ARBA" id="ARBA00022692"/>
    </source>
</evidence>
<comment type="similarity">
    <text evidence="5">Belongs to the YciB family.</text>
</comment>
<reference evidence="6 7" key="1">
    <citation type="submission" date="2017-04" db="EMBL/GenBank/DDBJ databases">
        <title>High diversity of culturable Acinetobacter species in natural soil and water ecosystems.</title>
        <authorList>
            <person name="Nemec A."/>
            <person name="Radolfova-Krizova L."/>
        </authorList>
    </citation>
    <scope>NUCLEOTIDE SEQUENCE [LARGE SCALE GENOMIC DNA]</scope>
    <source>
        <strain evidence="6 7">ANC 4999</strain>
    </source>
</reference>
<dbReference type="PANTHER" id="PTHR36917:SF1">
    <property type="entry name" value="INNER MEMBRANE-SPANNING PROTEIN YCIB"/>
    <property type="match status" value="1"/>
</dbReference>
<evidence type="ECO:0000313" key="7">
    <source>
        <dbReference type="Proteomes" id="UP000242765"/>
    </source>
</evidence>
<keyword evidence="4 5" id="KW-0472">Membrane</keyword>
<keyword evidence="3 5" id="KW-1133">Transmembrane helix</keyword>
<proteinExistence type="inferred from homology"/>
<feature type="transmembrane region" description="Helical" evidence="5">
    <location>
        <begin position="43"/>
        <end position="62"/>
    </location>
</feature>
<accession>A0A1Y3CC53</accession>
<dbReference type="STRING" id="1977882.B9T28_10710"/>
<evidence type="ECO:0000256" key="1">
    <source>
        <dbReference type="ARBA" id="ARBA00022475"/>
    </source>
</evidence>
<dbReference type="InterPro" id="IPR006008">
    <property type="entry name" value="YciB"/>
</dbReference>
<dbReference type="AlphaFoldDB" id="A0A1Y3CC53"/>
<keyword evidence="7" id="KW-1185">Reference proteome</keyword>
<protein>
    <recommendedName>
        <fullName evidence="5">Inner membrane-spanning protein YciB</fullName>
    </recommendedName>
</protein>
<dbReference type="PANTHER" id="PTHR36917">
    <property type="entry name" value="INTRACELLULAR SEPTATION PROTEIN A-RELATED"/>
    <property type="match status" value="1"/>
</dbReference>
<comment type="subcellular location">
    <subcellularLocation>
        <location evidence="5">Cell inner membrane</location>
        <topology evidence="5">Multi-pass membrane protein</topology>
    </subcellularLocation>
</comment>
<dbReference type="EMBL" id="NEGB01000006">
    <property type="protein sequence ID" value="OTG64668.1"/>
    <property type="molecule type" value="Genomic_DNA"/>
</dbReference>
<feature type="transmembrane region" description="Helical" evidence="5">
    <location>
        <begin position="145"/>
        <end position="166"/>
    </location>
</feature>
<keyword evidence="2 5" id="KW-0812">Transmembrane</keyword>
<keyword evidence="5" id="KW-0997">Cell inner membrane</keyword>
<feature type="transmembrane region" description="Helical" evidence="5">
    <location>
        <begin position="178"/>
        <end position="198"/>
    </location>
</feature>
<sequence>MKAFLDYLPIIIFFAVYKLIKPEQSQAVLENIGITGALDNRNILVATLALMVSTLIVYLYLFISQKFKLEKPQILVVVSTIIFGGLTLALRDGDFMIYKAIFLNLAFSLAFLISPMIGKEKKPLIQRMFDPILELTKSGWIKLNLAWVGLFCFMAFLHCFFGFIYPDPSKDHAVWVNFTAFGDMLVMLSFIIIQFIVLRKHFKSPQE</sequence>
<keyword evidence="1 5" id="KW-1003">Cell membrane</keyword>
<dbReference type="Proteomes" id="UP000242765">
    <property type="component" value="Unassembled WGS sequence"/>
</dbReference>
<evidence type="ECO:0000313" key="6">
    <source>
        <dbReference type="EMBL" id="OTG64668.1"/>
    </source>
</evidence>
<evidence type="ECO:0000256" key="5">
    <source>
        <dbReference type="HAMAP-Rule" id="MF_00189"/>
    </source>
</evidence>
<feature type="transmembrane region" description="Helical" evidence="5">
    <location>
        <begin position="96"/>
        <end position="118"/>
    </location>
</feature>
<dbReference type="GO" id="GO:0005886">
    <property type="term" value="C:plasma membrane"/>
    <property type="evidence" value="ECO:0007669"/>
    <property type="project" value="UniProtKB-SubCell"/>
</dbReference>